<reference evidence="2" key="1">
    <citation type="submission" date="2018-11" db="EMBL/GenBank/DDBJ databases">
        <authorList>
            <consortium name="Genoscope - CEA"/>
            <person name="William W."/>
        </authorList>
    </citation>
    <scope>NUCLEOTIDE SEQUENCE</scope>
</reference>
<feature type="compositionally biased region" description="Basic and acidic residues" evidence="1">
    <location>
        <begin position="1"/>
        <end position="10"/>
    </location>
</feature>
<evidence type="ECO:0000256" key="1">
    <source>
        <dbReference type="SAM" id="MobiDB-lite"/>
    </source>
</evidence>
<gene>
    <name evidence="2" type="ORF">BOLC2T08161H</name>
</gene>
<organism evidence="2">
    <name type="scientific">Brassica oleracea</name>
    <name type="common">Wild cabbage</name>
    <dbReference type="NCBI Taxonomy" id="3712"/>
    <lineage>
        <taxon>Eukaryota</taxon>
        <taxon>Viridiplantae</taxon>
        <taxon>Streptophyta</taxon>
        <taxon>Embryophyta</taxon>
        <taxon>Tracheophyta</taxon>
        <taxon>Spermatophyta</taxon>
        <taxon>Magnoliopsida</taxon>
        <taxon>eudicotyledons</taxon>
        <taxon>Gunneridae</taxon>
        <taxon>Pentapetalae</taxon>
        <taxon>rosids</taxon>
        <taxon>malvids</taxon>
        <taxon>Brassicales</taxon>
        <taxon>Brassicaceae</taxon>
        <taxon>Brassiceae</taxon>
        <taxon>Brassica</taxon>
    </lineage>
</organism>
<dbReference type="AlphaFoldDB" id="A0A3P6CSV6"/>
<name>A0A3P6CSV6_BRAOL</name>
<protein>
    <submittedName>
        <fullName evidence="2">Uncharacterized protein</fullName>
    </submittedName>
</protein>
<sequence length="71" mass="8176">MYPQDAKPEELPMVFSNQKKSSLMPPNLTKTTTTSTPLNGMIYNCQDLVLLDLDRHAHNMNHCQTNTKYHQ</sequence>
<feature type="region of interest" description="Disordered" evidence="1">
    <location>
        <begin position="1"/>
        <end position="34"/>
    </location>
</feature>
<dbReference type="EMBL" id="LR031874">
    <property type="protein sequence ID" value="VDD21897.1"/>
    <property type="molecule type" value="Genomic_DNA"/>
</dbReference>
<proteinExistence type="predicted"/>
<accession>A0A3P6CSV6</accession>
<evidence type="ECO:0000313" key="2">
    <source>
        <dbReference type="EMBL" id="VDD21897.1"/>
    </source>
</evidence>